<reference evidence="5" key="2">
    <citation type="submission" date="2021-09" db="EMBL/GenBank/DDBJ databases">
        <authorList>
            <person name="Jia N."/>
            <person name="Wang J."/>
            <person name="Shi W."/>
            <person name="Du L."/>
            <person name="Sun Y."/>
            <person name="Zhan W."/>
            <person name="Jiang J."/>
            <person name="Wang Q."/>
            <person name="Zhang B."/>
            <person name="Ji P."/>
            <person name="Sakyi L.B."/>
            <person name="Cui X."/>
            <person name="Yuan T."/>
            <person name="Jiang B."/>
            <person name="Yang W."/>
            <person name="Lam T.T.-Y."/>
            <person name="Chang Q."/>
            <person name="Ding S."/>
            <person name="Wang X."/>
            <person name="Zhu J."/>
            <person name="Ruan X."/>
            <person name="Zhao L."/>
            <person name="Wei J."/>
            <person name="Que T."/>
            <person name="Du C."/>
            <person name="Cheng J."/>
            <person name="Dai P."/>
            <person name="Han X."/>
            <person name="Huang E."/>
            <person name="Gao Y."/>
            <person name="Liu J."/>
            <person name="Shao H."/>
            <person name="Ye R."/>
            <person name="Li L."/>
            <person name="Wei W."/>
            <person name="Wang X."/>
            <person name="Wang C."/>
            <person name="Huo Q."/>
            <person name="Li W."/>
            <person name="Guo W."/>
            <person name="Chen H."/>
            <person name="Chen S."/>
            <person name="Zhou L."/>
            <person name="Zhou L."/>
            <person name="Ni X."/>
            <person name="Tian J."/>
            <person name="Zhou Y."/>
            <person name="Sheng Y."/>
            <person name="Liu T."/>
            <person name="Pan Y."/>
            <person name="Xia L."/>
            <person name="Li J."/>
            <person name="Zhao F."/>
            <person name="Cao W."/>
        </authorList>
    </citation>
    <scope>NUCLEOTIDE SEQUENCE</scope>
    <source>
        <strain evidence="5">Rsan-2018</strain>
        <tissue evidence="5">Larvae</tissue>
    </source>
</reference>
<keyword evidence="2" id="KW-0238">DNA-binding</keyword>
<dbReference type="InterPro" id="IPR009057">
    <property type="entry name" value="Homeodomain-like_sf"/>
</dbReference>
<dbReference type="Proteomes" id="UP000821837">
    <property type="component" value="Unassembled WGS sequence"/>
</dbReference>
<name>A0A9D4SXU8_RHISA</name>
<dbReference type="EMBL" id="JABSTV010001250">
    <property type="protein sequence ID" value="KAH7956033.1"/>
    <property type="molecule type" value="Genomic_DNA"/>
</dbReference>
<dbReference type="AlphaFoldDB" id="A0A9D4SXU8"/>
<feature type="domain" description="HTH CENPB-type" evidence="4">
    <location>
        <begin position="67"/>
        <end position="138"/>
    </location>
</feature>
<dbReference type="VEuPathDB" id="VectorBase:RSAN_045891"/>
<proteinExistence type="predicted"/>
<comment type="caution">
    <text evidence="5">The sequence shown here is derived from an EMBL/GenBank/DDBJ whole genome shotgun (WGS) entry which is preliminary data.</text>
</comment>
<comment type="subcellular location">
    <subcellularLocation>
        <location evidence="1">Nucleus</location>
    </subcellularLocation>
</comment>
<dbReference type="SUPFAM" id="SSF46689">
    <property type="entry name" value="Homeodomain-like"/>
    <property type="match status" value="1"/>
</dbReference>
<dbReference type="SMART" id="SM00674">
    <property type="entry name" value="CENPB"/>
    <property type="match status" value="1"/>
</dbReference>
<evidence type="ECO:0000313" key="6">
    <source>
        <dbReference type="Proteomes" id="UP000821837"/>
    </source>
</evidence>
<organism evidence="5 6">
    <name type="scientific">Rhipicephalus sanguineus</name>
    <name type="common">Brown dog tick</name>
    <name type="synonym">Ixodes sanguineus</name>
    <dbReference type="NCBI Taxonomy" id="34632"/>
    <lineage>
        <taxon>Eukaryota</taxon>
        <taxon>Metazoa</taxon>
        <taxon>Ecdysozoa</taxon>
        <taxon>Arthropoda</taxon>
        <taxon>Chelicerata</taxon>
        <taxon>Arachnida</taxon>
        <taxon>Acari</taxon>
        <taxon>Parasitiformes</taxon>
        <taxon>Ixodida</taxon>
        <taxon>Ixodoidea</taxon>
        <taxon>Ixodidae</taxon>
        <taxon>Rhipicephalinae</taxon>
        <taxon>Rhipicephalus</taxon>
        <taxon>Rhipicephalus</taxon>
    </lineage>
</organism>
<dbReference type="GO" id="GO:0005634">
    <property type="term" value="C:nucleus"/>
    <property type="evidence" value="ECO:0007669"/>
    <property type="project" value="UniProtKB-SubCell"/>
</dbReference>
<feature type="region of interest" description="Disordered" evidence="3">
    <location>
        <begin position="15"/>
        <end position="46"/>
    </location>
</feature>
<dbReference type="InterPro" id="IPR006600">
    <property type="entry name" value="HTH_CenpB_DNA-bd_dom"/>
</dbReference>
<dbReference type="GO" id="GO:0003677">
    <property type="term" value="F:DNA binding"/>
    <property type="evidence" value="ECO:0007669"/>
    <property type="project" value="UniProtKB-KW"/>
</dbReference>
<protein>
    <recommendedName>
        <fullName evidence="4">HTH CENPB-type domain-containing protein</fullName>
    </recommendedName>
</protein>
<dbReference type="Pfam" id="PF03221">
    <property type="entry name" value="HTH_Tnp_Tc5"/>
    <property type="match status" value="1"/>
</dbReference>
<dbReference type="Gene3D" id="1.10.10.60">
    <property type="entry name" value="Homeodomain-like"/>
    <property type="match status" value="1"/>
</dbReference>
<accession>A0A9D4SXU8</accession>
<gene>
    <name evidence="5" type="ORF">HPB52_005755</name>
</gene>
<feature type="compositionally biased region" description="Basic and acidic residues" evidence="3">
    <location>
        <begin position="341"/>
        <end position="357"/>
    </location>
</feature>
<feature type="compositionally biased region" description="Polar residues" evidence="3">
    <location>
        <begin position="20"/>
        <end position="31"/>
    </location>
</feature>
<sequence>MDSVSFDDYVSSDEAARTSAELTTEDILSTAQDHEGSDDGVDGVGNNETVRIDGDAVLKNAQHFGANVTQAKTATHVKLEEVLLMSFHEVTAAGINVDSKVLRDKTDNIALSLGIDDYQASCEWLHRFMERHGLVNRVVSCEAKKVDESQDAASKEENRKPDVNLQVEGWKNLGTEASAQDFVTADDNVATCGLRSIEDLVNEAKETKSDSDCEVKCLTSWRRRRKTATPLCPALHHKRRQQFSVRGREGPPDFSVSRQDPTVVGEGLEVLFSVFSAGLRDHGPRRPPLRYIMWGGCNSAVDSGNGQCQDATYPEEVRAWIRSEDLKTQRRAIQRLEEALAKQRRKGADDPSNERGGTRAAIGSSGVLTRLEKGESGVREPAPYHQQDLLPPRTRKKQAESALSPPRHSR</sequence>
<feature type="region of interest" description="Disordered" evidence="3">
    <location>
        <begin position="341"/>
        <end position="410"/>
    </location>
</feature>
<dbReference type="VEuPathDB" id="VectorBase:RSAN_050781"/>
<evidence type="ECO:0000256" key="3">
    <source>
        <dbReference type="SAM" id="MobiDB-lite"/>
    </source>
</evidence>
<evidence type="ECO:0000313" key="5">
    <source>
        <dbReference type="EMBL" id="KAH7956033.1"/>
    </source>
</evidence>
<dbReference type="PROSITE" id="PS51253">
    <property type="entry name" value="HTH_CENPB"/>
    <property type="match status" value="1"/>
</dbReference>
<keyword evidence="6" id="KW-1185">Reference proteome</keyword>
<reference evidence="5" key="1">
    <citation type="journal article" date="2020" name="Cell">
        <title>Large-Scale Comparative Analyses of Tick Genomes Elucidate Their Genetic Diversity and Vector Capacities.</title>
        <authorList>
            <consortium name="Tick Genome and Microbiome Consortium (TIGMIC)"/>
            <person name="Jia N."/>
            <person name="Wang J."/>
            <person name="Shi W."/>
            <person name="Du L."/>
            <person name="Sun Y."/>
            <person name="Zhan W."/>
            <person name="Jiang J.F."/>
            <person name="Wang Q."/>
            <person name="Zhang B."/>
            <person name="Ji P."/>
            <person name="Bell-Sakyi L."/>
            <person name="Cui X.M."/>
            <person name="Yuan T.T."/>
            <person name="Jiang B.G."/>
            <person name="Yang W.F."/>
            <person name="Lam T.T."/>
            <person name="Chang Q.C."/>
            <person name="Ding S.J."/>
            <person name="Wang X.J."/>
            <person name="Zhu J.G."/>
            <person name="Ruan X.D."/>
            <person name="Zhao L."/>
            <person name="Wei J.T."/>
            <person name="Ye R.Z."/>
            <person name="Que T.C."/>
            <person name="Du C.H."/>
            <person name="Zhou Y.H."/>
            <person name="Cheng J.X."/>
            <person name="Dai P.F."/>
            <person name="Guo W.B."/>
            <person name="Han X.H."/>
            <person name="Huang E.J."/>
            <person name="Li L.F."/>
            <person name="Wei W."/>
            <person name="Gao Y.C."/>
            <person name="Liu J.Z."/>
            <person name="Shao H.Z."/>
            <person name="Wang X."/>
            <person name="Wang C.C."/>
            <person name="Yang T.C."/>
            <person name="Huo Q.B."/>
            <person name="Li W."/>
            <person name="Chen H.Y."/>
            <person name="Chen S.E."/>
            <person name="Zhou L.G."/>
            <person name="Ni X.B."/>
            <person name="Tian J.H."/>
            <person name="Sheng Y."/>
            <person name="Liu T."/>
            <person name="Pan Y.S."/>
            <person name="Xia L.Y."/>
            <person name="Li J."/>
            <person name="Zhao F."/>
            <person name="Cao W.C."/>
        </authorList>
    </citation>
    <scope>NUCLEOTIDE SEQUENCE</scope>
    <source>
        <strain evidence="5">Rsan-2018</strain>
    </source>
</reference>
<evidence type="ECO:0000256" key="1">
    <source>
        <dbReference type="ARBA" id="ARBA00004123"/>
    </source>
</evidence>
<evidence type="ECO:0000259" key="4">
    <source>
        <dbReference type="PROSITE" id="PS51253"/>
    </source>
</evidence>
<evidence type="ECO:0000256" key="2">
    <source>
        <dbReference type="ARBA" id="ARBA00023125"/>
    </source>
</evidence>